<keyword evidence="4" id="KW-1185">Reference proteome</keyword>
<dbReference type="AlphaFoldDB" id="A0A8J2ZAM8"/>
<accession>A0A8J2ZAM8</accession>
<evidence type="ECO:0000259" key="1">
    <source>
        <dbReference type="Pfam" id="PF01796"/>
    </source>
</evidence>
<comment type="caution">
    <text evidence="3">The sequence shown here is derived from an EMBL/GenBank/DDBJ whole genome shotgun (WGS) entry which is preliminary data.</text>
</comment>
<protein>
    <recommendedName>
        <fullName evidence="5">Zn-ribbon domain-containing OB-fold protein</fullName>
    </recommendedName>
</protein>
<dbReference type="Pfam" id="PF12172">
    <property type="entry name" value="zf-ChsH2"/>
    <property type="match status" value="1"/>
</dbReference>
<dbReference type="InterPro" id="IPR012340">
    <property type="entry name" value="NA-bd_OB-fold"/>
</dbReference>
<dbReference type="PANTHER" id="PTHR34075:SF5">
    <property type="entry name" value="BLR3430 PROTEIN"/>
    <property type="match status" value="1"/>
</dbReference>
<dbReference type="Pfam" id="PF01796">
    <property type="entry name" value="OB_ChsH2_C"/>
    <property type="match status" value="1"/>
</dbReference>
<feature type="domain" description="ChsH2 C-terminal OB-fold" evidence="1">
    <location>
        <begin position="62"/>
        <end position="127"/>
    </location>
</feature>
<dbReference type="Proteomes" id="UP000597507">
    <property type="component" value="Unassembled WGS sequence"/>
</dbReference>
<dbReference type="EMBL" id="BMKS01000003">
    <property type="protein sequence ID" value="GGG27440.1"/>
    <property type="molecule type" value="Genomic_DNA"/>
</dbReference>
<dbReference type="Gene3D" id="6.10.30.10">
    <property type="match status" value="1"/>
</dbReference>
<feature type="domain" description="ChsH2 rubredoxin-like zinc ribbon" evidence="2">
    <location>
        <begin position="25"/>
        <end position="58"/>
    </location>
</feature>
<dbReference type="SUPFAM" id="SSF50249">
    <property type="entry name" value="Nucleic acid-binding proteins"/>
    <property type="match status" value="1"/>
</dbReference>
<dbReference type="RefSeq" id="WP_188899310.1">
    <property type="nucleotide sequence ID" value="NZ_BMKS01000003.1"/>
</dbReference>
<name>A0A8J2ZAM8_9PROT</name>
<evidence type="ECO:0008006" key="5">
    <source>
        <dbReference type="Google" id="ProtNLM"/>
    </source>
</evidence>
<gene>
    <name evidence="3" type="ORF">GCM10010964_14230</name>
</gene>
<dbReference type="PANTHER" id="PTHR34075">
    <property type="entry name" value="BLR3430 PROTEIN"/>
    <property type="match status" value="1"/>
</dbReference>
<sequence>MSATTATATPAKPLPTLDPVSKGFWDLANRGRLSVQRCDDCGHRHYPGAPVCPRCLSRQQTWEPVSGRGTLLSWVRFHRAYWEGFAPDIPYVVILVGLEEGPMMISNLVGARAEDVPIGAPLEVVFERATDQINLPKFRPRRG</sequence>
<evidence type="ECO:0000313" key="3">
    <source>
        <dbReference type="EMBL" id="GGG27440.1"/>
    </source>
</evidence>
<evidence type="ECO:0000313" key="4">
    <source>
        <dbReference type="Proteomes" id="UP000597507"/>
    </source>
</evidence>
<dbReference type="InterPro" id="IPR022002">
    <property type="entry name" value="ChsH2_Znr"/>
</dbReference>
<reference evidence="3 4" key="1">
    <citation type="journal article" date="2014" name="Int. J. Syst. Evol. Microbiol.">
        <title>Complete genome sequence of Corynebacterium casei LMG S-19264T (=DSM 44701T), isolated from a smear-ripened cheese.</title>
        <authorList>
            <consortium name="US DOE Joint Genome Institute (JGI-PGF)"/>
            <person name="Walter F."/>
            <person name="Albersmeier A."/>
            <person name="Kalinowski J."/>
            <person name="Ruckert C."/>
        </authorList>
    </citation>
    <scope>NUCLEOTIDE SEQUENCE [LARGE SCALE GENOMIC DNA]</scope>
    <source>
        <strain evidence="3 4">CGMCC 1.16330</strain>
    </source>
</reference>
<dbReference type="InterPro" id="IPR002878">
    <property type="entry name" value="ChsH2_C"/>
</dbReference>
<evidence type="ECO:0000259" key="2">
    <source>
        <dbReference type="Pfam" id="PF12172"/>
    </source>
</evidence>
<proteinExistence type="predicted"/>
<organism evidence="3 4">
    <name type="scientific">Caldovatus sediminis</name>
    <dbReference type="NCBI Taxonomy" id="2041189"/>
    <lineage>
        <taxon>Bacteria</taxon>
        <taxon>Pseudomonadati</taxon>
        <taxon>Pseudomonadota</taxon>
        <taxon>Alphaproteobacteria</taxon>
        <taxon>Acetobacterales</taxon>
        <taxon>Roseomonadaceae</taxon>
        <taxon>Caldovatus</taxon>
    </lineage>
</organism>
<dbReference type="InterPro" id="IPR052513">
    <property type="entry name" value="Thioester_dehydratase-like"/>
</dbReference>